<gene>
    <name evidence="2" type="ORF">PHMEG_00010235</name>
</gene>
<feature type="signal peptide" evidence="1">
    <location>
        <begin position="1"/>
        <end position="24"/>
    </location>
</feature>
<organism evidence="2 3">
    <name type="scientific">Phytophthora megakarya</name>
    <dbReference type="NCBI Taxonomy" id="4795"/>
    <lineage>
        <taxon>Eukaryota</taxon>
        <taxon>Sar</taxon>
        <taxon>Stramenopiles</taxon>
        <taxon>Oomycota</taxon>
        <taxon>Peronosporomycetes</taxon>
        <taxon>Peronosporales</taxon>
        <taxon>Peronosporaceae</taxon>
        <taxon>Phytophthora</taxon>
    </lineage>
</organism>
<dbReference type="AlphaFoldDB" id="A0A225WE74"/>
<proteinExistence type="predicted"/>
<evidence type="ECO:0000313" key="2">
    <source>
        <dbReference type="EMBL" id="OWZ16031.1"/>
    </source>
</evidence>
<keyword evidence="3" id="KW-1185">Reference proteome</keyword>
<evidence type="ECO:0000313" key="3">
    <source>
        <dbReference type="Proteomes" id="UP000198211"/>
    </source>
</evidence>
<sequence>MRFFLTLILAVGTLMGRCLDNISAVEIGMPSSISKTATSNLEPSVKTPANDKLVARTLRTGEETDERTNPTLHKMISDLSDNFVTTAKKLTRSKSMPDFTHKEYLDRFYALKDRIKPYFYT</sequence>
<dbReference type="EMBL" id="NBNE01001009">
    <property type="protein sequence ID" value="OWZ16031.1"/>
    <property type="molecule type" value="Genomic_DNA"/>
</dbReference>
<reference evidence="3" key="1">
    <citation type="submission" date="2017-03" db="EMBL/GenBank/DDBJ databases">
        <title>Phytopthora megakarya and P. palmivora, two closely related causual agents of cacao black pod achieved similar genome size and gene model numbers by different mechanisms.</title>
        <authorList>
            <person name="Ali S."/>
            <person name="Shao J."/>
            <person name="Larry D.J."/>
            <person name="Kronmiller B."/>
            <person name="Shen D."/>
            <person name="Strem M.D."/>
            <person name="Melnick R.L."/>
            <person name="Guiltinan M.J."/>
            <person name="Tyler B.M."/>
            <person name="Meinhardt L.W."/>
            <person name="Bailey B.A."/>
        </authorList>
    </citation>
    <scope>NUCLEOTIDE SEQUENCE [LARGE SCALE GENOMIC DNA]</scope>
    <source>
        <strain evidence="3">zdho120</strain>
    </source>
</reference>
<evidence type="ECO:0000256" key="1">
    <source>
        <dbReference type="SAM" id="SignalP"/>
    </source>
</evidence>
<feature type="chain" id="PRO_5012036432" evidence="1">
    <location>
        <begin position="25"/>
        <end position="121"/>
    </location>
</feature>
<name>A0A225WE74_9STRA</name>
<comment type="caution">
    <text evidence="2">The sequence shown here is derived from an EMBL/GenBank/DDBJ whole genome shotgun (WGS) entry which is preliminary data.</text>
</comment>
<protein>
    <submittedName>
        <fullName evidence="2">RxLR effector protein</fullName>
    </submittedName>
</protein>
<keyword evidence="1" id="KW-0732">Signal</keyword>
<dbReference type="Proteomes" id="UP000198211">
    <property type="component" value="Unassembled WGS sequence"/>
</dbReference>
<accession>A0A225WE74</accession>